<name>A0A6P6G311_ZIZJJ</name>
<evidence type="ECO:0000313" key="3">
    <source>
        <dbReference type="RefSeq" id="XP_024928458.1"/>
    </source>
</evidence>
<dbReference type="AlphaFoldDB" id="A0A6P6G311"/>
<feature type="compositionally biased region" description="Basic and acidic residues" evidence="1">
    <location>
        <begin position="232"/>
        <end position="241"/>
    </location>
</feature>
<dbReference type="PANTHER" id="PTHR33871">
    <property type="entry name" value="OS05G0503100 PROTEIN-RELATED"/>
    <property type="match status" value="1"/>
</dbReference>
<dbReference type="KEGG" id="zju:112491310"/>
<keyword evidence="2" id="KW-1185">Reference proteome</keyword>
<reference evidence="3" key="1">
    <citation type="submission" date="2025-08" db="UniProtKB">
        <authorList>
            <consortium name="RefSeq"/>
        </authorList>
    </citation>
    <scope>IDENTIFICATION</scope>
    <source>
        <tissue evidence="3">Seedling</tissue>
    </source>
</reference>
<dbReference type="PANTHER" id="PTHR33871:SF1">
    <property type="entry name" value="OS05G0503100 PROTEIN"/>
    <property type="match status" value="1"/>
</dbReference>
<gene>
    <name evidence="3" type="primary">LOC112491310</name>
</gene>
<proteinExistence type="predicted"/>
<protein>
    <submittedName>
        <fullName evidence="3">Uncharacterized protein LOC112491310</fullName>
    </submittedName>
</protein>
<dbReference type="InParanoid" id="A0A6P6G311"/>
<feature type="compositionally biased region" description="Polar residues" evidence="1">
    <location>
        <begin position="1"/>
        <end position="12"/>
    </location>
</feature>
<evidence type="ECO:0000256" key="1">
    <source>
        <dbReference type="SAM" id="MobiDB-lite"/>
    </source>
</evidence>
<organism evidence="2 3">
    <name type="scientific">Ziziphus jujuba</name>
    <name type="common">Chinese jujube</name>
    <name type="synonym">Ziziphus sativa</name>
    <dbReference type="NCBI Taxonomy" id="326968"/>
    <lineage>
        <taxon>Eukaryota</taxon>
        <taxon>Viridiplantae</taxon>
        <taxon>Streptophyta</taxon>
        <taxon>Embryophyta</taxon>
        <taxon>Tracheophyta</taxon>
        <taxon>Spermatophyta</taxon>
        <taxon>Magnoliopsida</taxon>
        <taxon>eudicotyledons</taxon>
        <taxon>Gunneridae</taxon>
        <taxon>Pentapetalae</taxon>
        <taxon>rosids</taxon>
        <taxon>fabids</taxon>
        <taxon>Rosales</taxon>
        <taxon>Rhamnaceae</taxon>
        <taxon>Paliureae</taxon>
        <taxon>Ziziphus</taxon>
    </lineage>
</organism>
<dbReference type="Proteomes" id="UP001652623">
    <property type="component" value="Chromosome 4"/>
</dbReference>
<feature type="region of interest" description="Disordered" evidence="1">
    <location>
        <begin position="1"/>
        <end position="23"/>
    </location>
</feature>
<sequence length="314" mass="34417">MGCCLSTNTTSRKVPVSDRPDEAHHFHARSLVPEPEHANRVGKTQNDWDPSLPSPVVVVEEEYVKEVLSETPIWRPQQEHKVMLDENTPLPCNNNHHHHAEAKDVSETCGISESFSLSTTTTATTTTTITEVRDQEDEATSKRKREVGYSTRARLNGSQQAISRRKRPNSGGDVAGRRERGRGRTVSPASRFETTPAAEKRNRIEAGSTRGREAVGQVRIMQRTTVGSTGGVRRDIGEVSSRRSRSPATGRVGGVNQEGLKRSPSKATERAGDKSMGVDVDGGRTKEVLNDAVLQAGNESLENPLVSLECFIFL</sequence>
<feature type="compositionally biased region" description="Low complexity" evidence="1">
    <location>
        <begin position="119"/>
        <end position="130"/>
    </location>
</feature>
<dbReference type="GeneID" id="112491310"/>
<evidence type="ECO:0000313" key="2">
    <source>
        <dbReference type="Proteomes" id="UP001652623"/>
    </source>
</evidence>
<accession>A0A6P6G311</accession>
<dbReference type="RefSeq" id="XP_024928458.1">
    <property type="nucleotide sequence ID" value="XM_025072690.3"/>
</dbReference>
<feature type="region of interest" description="Disordered" evidence="1">
    <location>
        <begin position="118"/>
        <end position="283"/>
    </location>
</feature>